<dbReference type="EMBL" id="JBJQND010000002">
    <property type="protein sequence ID" value="KAL3887152.1"/>
    <property type="molecule type" value="Genomic_DNA"/>
</dbReference>
<organism evidence="3 4">
    <name type="scientific">Sinanodonta woodiana</name>
    <name type="common">Chinese pond mussel</name>
    <name type="synonym">Anodonta woodiana</name>
    <dbReference type="NCBI Taxonomy" id="1069815"/>
    <lineage>
        <taxon>Eukaryota</taxon>
        <taxon>Metazoa</taxon>
        <taxon>Spiralia</taxon>
        <taxon>Lophotrochozoa</taxon>
        <taxon>Mollusca</taxon>
        <taxon>Bivalvia</taxon>
        <taxon>Autobranchia</taxon>
        <taxon>Heteroconchia</taxon>
        <taxon>Palaeoheterodonta</taxon>
        <taxon>Unionida</taxon>
        <taxon>Unionoidea</taxon>
        <taxon>Unionidae</taxon>
        <taxon>Unioninae</taxon>
        <taxon>Sinanodonta</taxon>
    </lineage>
</organism>
<dbReference type="Proteomes" id="UP001634394">
    <property type="component" value="Unassembled WGS sequence"/>
</dbReference>
<evidence type="ECO:0000313" key="4">
    <source>
        <dbReference type="Proteomes" id="UP001634394"/>
    </source>
</evidence>
<evidence type="ECO:0000313" key="3">
    <source>
        <dbReference type="EMBL" id="KAL3887152.1"/>
    </source>
</evidence>
<feature type="transmembrane region" description="Helical" evidence="2">
    <location>
        <begin position="60"/>
        <end position="81"/>
    </location>
</feature>
<reference evidence="3 4" key="1">
    <citation type="submission" date="2024-11" db="EMBL/GenBank/DDBJ databases">
        <title>Chromosome-level genome assembly of the freshwater bivalve Anodonta woodiana.</title>
        <authorList>
            <person name="Chen X."/>
        </authorList>
    </citation>
    <scope>NUCLEOTIDE SEQUENCE [LARGE SCALE GENOMIC DNA]</scope>
    <source>
        <strain evidence="3">MN2024</strain>
        <tissue evidence="3">Gills</tissue>
    </source>
</reference>
<sequence>MANVASGTVMSNETESIINSFSDNTTQVSREMTNGGGTSLTPTLAGIASPQEDLGTAEKVVIGAAGLVGALAIMAVVLRILMPAVRRRIRSSNEKENKISGLSSYTNLGMDTSSQSSGSTGSSQEWLETYSNETHTTYYEHDKMAPKMASLVSVASFGNLKGSTLSLPIALPCDSLSSERSTPLSARKLNEELVYTLTSNVYDDKRIDEIYNQRWVEQWARENGADISSVHSNIKVTLTPAASTTTIAEVRQKRISPYASKENLSVISQTKPKEFSKNSLANIL</sequence>
<evidence type="ECO:0000256" key="1">
    <source>
        <dbReference type="SAM" id="MobiDB-lite"/>
    </source>
</evidence>
<name>A0ABD3XQ22_SINWO</name>
<feature type="compositionally biased region" description="Polar residues" evidence="1">
    <location>
        <begin position="100"/>
        <end position="111"/>
    </location>
</feature>
<protein>
    <submittedName>
        <fullName evidence="3">Uncharacterized protein</fullName>
    </submittedName>
</protein>
<accession>A0ABD3XQ22</accession>
<keyword evidence="2" id="KW-1133">Transmembrane helix</keyword>
<feature type="compositionally biased region" description="Low complexity" evidence="1">
    <location>
        <begin position="112"/>
        <end position="124"/>
    </location>
</feature>
<keyword evidence="2" id="KW-0472">Membrane</keyword>
<proteinExistence type="predicted"/>
<comment type="caution">
    <text evidence="3">The sequence shown here is derived from an EMBL/GenBank/DDBJ whole genome shotgun (WGS) entry which is preliminary data.</text>
</comment>
<evidence type="ECO:0000256" key="2">
    <source>
        <dbReference type="SAM" id="Phobius"/>
    </source>
</evidence>
<gene>
    <name evidence="3" type="ORF">ACJMK2_027104</name>
</gene>
<keyword evidence="2" id="KW-0812">Transmembrane</keyword>
<keyword evidence="4" id="KW-1185">Reference proteome</keyword>
<feature type="region of interest" description="Disordered" evidence="1">
    <location>
        <begin position="91"/>
        <end position="125"/>
    </location>
</feature>
<dbReference type="AlphaFoldDB" id="A0ABD3XQ22"/>